<proteinExistence type="predicted"/>
<reference evidence="3 4" key="1">
    <citation type="submission" date="2018-08" db="EMBL/GenBank/DDBJ databases">
        <title>Aeromicrobium sp. M2KJ-4, whole genome shotgun sequence.</title>
        <authorList>
            <person name="Tuo L."/>
        </authorList>
    </citation>
    <scope>NUCLEOTIDE SEQUENCE [LARGE SCALE GENOMIC DNA]</scope>
    <source>
        <strain evidence="3 4">M2KJ-4</strain>
    </source>
</reference>
<dbReference type="OrthoDB" id="6851830at2"/>
<dbReference type="RefSeq" id="WP_119702741.1">
    <property type="nucleotide sequence ID" value="NZ_JBHSOI010000001.1"/>
</dbReference>
<keyword evidence="4" id="KW-1185">Reference proteome</keyword>
<evidence type="ECO:0000313" key="3">
    <source>
        <dbReference type="EMBL" id="REK72627.1"/>
    </source>
</evidence>
<feature type="transmembrane region" description="Helical" evidence="2">
    <location>
        <begin position="224"/>
        <end position="248"/>
    </location>
</feature>
<feature type="transmembrane region" description="Helical" evidence="2">
    <location>
        <begin position="153"/>
        <end position="173"/>
    </location>
</feature>
<keyword evidence="2" id="KW-0472">Membrane</keyword>
<dbReference type="AlphaFoldDB" id="A0A371P9K7"/>
<keyword evidence="2" id="KW-0812">Transmembrane</keyword>
<evidence type="ECO:0000256" key="2">
    <source>
        <dbReference type="SAM" id="Phobius"/>
    </source>
</evidence>
<name>A0A371P9K7_9ACTN</name>
<evidence type="ECO:0000313" key="4">
    <source>
        <dbReference type="Proteomes" id="UP000265581"/>
    </source>
</evidence>
<comment type="caution">
    <text evidence="3">The sequence shown here is derived from an EMBL/GenBank/DDBJ whole genome shotgun (WGS) entry which is preliminary data.</text>
</comment>
<organism evidence="3 4">
    <name type="scientific">Aeromicrobium endophyticum</name>
    <dbReference type="NCBI Taxonomy" id="2292704"/>
    <lineage>
        <taxon>Bacteria</taxon>
        <taxon>Bacillati</taxon>
        <taxon>Actinomycetota</taxon>
        <taxon>Actinomycetes</taxon>
        <taxon>Propionibacteriales</taxon>
        <taxon>Nocardioidaceae</taxon>
        <taxon>Aeromicrobium</taxon>
    </lineage>
</organism>
<feature type="compositionally biased region" description="Basic and acidic residues" evidence="1">
    <location>
        <begin position="55"/>
        <end position="67"/>
    </location>
</feature>
<accession>A0A371P9K7</accession>
<dbReference type="Proteomes" id="UP000265581">
    <property type="component" value="Unassembled WGS sequence"/>
</dbReference>
<feature type="transmembrane region" description="Helical" evidence="2">
    <location>
        <begin position="185"/>
        <end position="204"/>
    </location>
</feature>
<feature type="transmembrane region" description="Helical" evidence="2">
    <location>
        <begin position="116"/>
        <end position="133"/>
    </location>
</feature>
<feature type="region of interest" description="Disordered" evidence="1">
    <location>
        <begin position="48"/>
        <end position="71"/>
    </location>
</feature>
<sequence length="264" mass="27653">MTPRNFLVRGLLAGFLAGIFAFAVSYTVGEPQVDAAIAVEEAGTAAAPADAAPADDGHTHSHSHDEGGTVVSRDNQSTWGLATGIFAVSTAFGGVVGLISAFAVGRLGRLRPSQSTAVIALLGFVAAWLVPFTKYPATPPAVGNEDTLADRTLYYFTIQAVSILAMIGVVLLARRLLSGLGTYRTLLVCGGTFLAIVVVTGLLLPTVNEIGTFPGDTLWYFRRASLMTNLTLWAALGIILAGLVGRLYEQETAKTARRDLAASL</sequence>
<evidence type="ECO:0000256" key="1">
    <source>
        <dbReference type="SAM" id="MobiDB-lite"/>
    </source>
</evidence>
<feature type="transmembrane region" description="Helical" evidence="2">
    <location>
        <begin position="7"/>
        <end position="28"/>
    </location>
</feature>
<dbReference type="InterPro" id="IPR012666">
    <property type="entry name" value="CbtA_put"/>
</dbReference>
<evidence type="ECO:0008006" key="5">
    <source>
        <dbReference type="Google" id="ProtNLM"/>
    </source>
</evidence>
<protein>
    <recommendedName>
        <fullName evidence="5">CbtA family protein</fullName>
    </recommendedName>
</protein>
<feature type="transmembrane region" description="Helical" evidence="2">
    <location>
        <begin position="79"/>
        <end position="104"/>
    </location>
</feature>
<dbReference type="Pfam" id="PF09490">
    <property type="entry name" value="CbtA"/>
    <property type="match status" value="1"/>
</dbReference>
<dbReference type="EMBL" id="QUBR01000001">
    <property type="protein sequence ID" value="REK72627.1"/>
    <property type="molecule type" value="Genomic_DNA"/>
</dbReference>
<keyword evidence="2" id="KW-1133">Transmembrane helix</keyword>
<gene>
    <name evidence="3" type="ORF">DX116_03175</name>
</gene>